<dbReference type="RefSeq" id="WP_087106739.1">
    <property type="nucleotide sequence ID" value="NZ_CBCSCN010000004.1"/>
</dbReference>
<sequence>MAGSIGDINSGLVGVSHTSGNDYQAMPSKSAIRPSVNTQAVNDVHISKALAADDSQNKLMQFIRGDRLSSYTPQDNRDLRTGIINLAEQQAPEGISAEEKQDLDKMVALLRQDAELDMMATMARNILIPA</sequence>
<keyword evidence="2" id="KW-1185">Reference proteome</keyword>
<dbReference type="EMBL" id="FWPT01000001">
    <property type="protein sequence ID" value="SMA36251.1"/>
    <property type="molecule type" value="Genomic_DNA"/>
</dbReference>
<reference evidence="1 2" key="1">
    <citation type="submission" date="2017-03" db="EMBL/GenBank/DDBJ databases">
        <authorList>
            <person name="Afonso C.L."/>
            <person name="Miller P.J."/>
            <person name="Scott M.A."/>
            <person name="Spackman E."/>
            <person name="Goraichik I."/>
            <person name="Dimitrov K.M."/>
            <person name="Suarez D.L."/>
            <person name="Swayne D.E."/>
        </authorList>
    </citation>
    <scope>NUCLEOTIDE SEQUENCE [LARGE SCALE GENOMIC DNA]</scope>
    <source>
        <strain evidence="1">SB41UT1</strain>
    </source>
</reference>
<dbReference type="Proteomes" id="UP000196573">
    <property type="component" value="Unassembled WGS sequence"/>
</dbReference>
<evidence type="ECO:0000313" key="2">
    <source>
        <dbReference type="Proteomes" id="UP000196573"/>
    </source>
</evidence>
<proteinExistence type="predicted"/>
<dbReference type="OrthoDB" id="9836566at2"/>
<dbReference type="AlphaFoldDB" id="A0A1X7AFM4"/>
<protein>
    <submittedName>
        <fullName evidence="1">Uncharacterized protein</fullName>
    </submittedName>
</protein>
<name>A0A1X7AFM4_9GAMM</name>
<organism evidence="1 2">
    <name type="scientific">Parendozoicomonas haliclonae</name>
    <dbReference type="NCBI Taxonomy" id="1960125"/>
    <lineage>
        <taxon>Bacteria</taxon>
        <taxon>Pseudomonadati</taxon>
        <taxon>Pseudomonadota</taxon>
        <taxon>Gammaproteobacteria</taxon>
        <taxon>Oceanospirillales</taxon>
        <taxon>Endozoicomonadaceae</taxon>
        <taxon>Parendozoicomonas</taxon>
    </lineage>
</organism>
<accession>A0A1X7AFM4</accession>
<evidence type="ECO:0000313" key="1">
    <source>
        <dbReference type="EMBL" id="SMA36251.1"/>
    </source>
</evidence>
<gene>
    <name evidence="1" type="ORF">EHSB41UT_00613</name>
</gene>